<feature type="region of interest" description="Disordered" evidence="1">
    <location>
        <begin position="34"/>
        <end position="61"/>
    </location>
</feature>
<dbReference type="OrthoDB" id="6377417at2759"/>
<evidence type="ECO:0000313" key="3">
    <source>
        <dbReference type="Proteomes" id="UP000324222"/>
    </source>
</evidence>
<proteinExistence type="predicted"/>
<evidence type="ECO:0000313" key="2">
    <source>
        <dbReference type="EMBL" id="MPC47428.1"/>
    </source>
</evidence>
<organism evidence="2 3">
    <name type="scientific">Portunus trituberculatus</name>
    <name type="common">Swimming crab</name>
    <name type="synonym">Neptunus trituberculatus</name>
    <dbReference type="NCBI Taxonomy" id="210409"/>
    <lineage>
        <taxon>Eukaryota</taxon>
        <taxon>Metazoa</taxon>
        <taxon>Ecdysozoa</taxon>
        <taxon>Arthropoda</taxon>
        <taxon>Crustacea</taxon>
        <taxon>Multicrustacea</taxon>
        <taxon>Malacostraca</taxon>
        <taxon>Eumalacostraca</taxon>
        <taxon>Eucarida</taxon>
        <taxon>Decapoda</taxon>
        <taxon>Pleocyemata</taxon>
        <taxon>Brachyura</taxon>
        <taxon>Eubrachyura</taxon>
        <taxon>Portunoidea</taxon>
        <taxon>Portunidae</taxon>
        <taxon>Portuninae</taxon>
        <taxon>Portunus</taxon>
    </lineage>
</organism>
<name>A0A5B7FR75_PORTR</name>
<gene>
    <name evidence="2" type="primary">Dscam_1</name>
    <name evidence="2" type="ORF">E2C01_041174</name>
</gene>
<sequence length="174" mass="18442">MEDARHGGGAALPGVARGGLMQWCPRRECTSPCNERCSTAPPARSRDPSVQQRSAHPPPSALQILPLHHGAACALPAATRGTTSLSQPKGQRFPRQRERVEWLSGGAVVADVPDVRIVHLNGSLQFLPFPPYAYTATVHAATYACRASSAAGTILSIPVHVRAGETDCSVDEMS</sequence>
<dbReference type="Proteomes" id="UP000324222">
    <property type="component" value="Unassembled WGS sequence"/>
</dbReference>
<comment type="caution">
    <text evidence="2">The sequence shown here is derived from an EMBL/GenBank/DDBJ whole genome shotgun (WGS) entry which is preliminary data.</text>
</comment>
<keyword evidence="3" id="KW-1185">Reference proteome</keyword>
<dbReference type="Gene3D" id="2.60.40.10">
    <property type="entry name" value="Immunoglobulins"/>
    <property type="match status" value="1"/>
</dbReference>
<dbReference type="InterPro" id="IPR013783">
    <property type="entry name" value="Ig-like_fold"/>
</dbReference>
<accession>A0A5B7FR75</accession>
<reference evidence="2 3" key="1">
    <citation type="submission" date="2019-05" db="EMBL/GenBank/DDBJ databases">
        <title>Another draft genome of Portunus trituberculatus and its Hox gene families provides insights of decapod evolution.</title>
        <authorList>
            <person name="Jeong J.-H."/>
            <person name="Song I."/>
            <person name="Kim S."/>
            <person name="Choi T."/>
            <person name="Kim D."/>
            <person name="Ryu S."/>
            <person name="Kim W."/>
        </authorList>
    </citation>
    <scope>NUCLEOTIDE SEQUENCE [LARGE SCALE GENOMIC DNA]</scope>
    <source>
        <tissue evidence="2">Muscle</tissue>
    </source>
</reference>
<dbReference type="EMBL" id="VSRR010007729">
    <property type="protein sequence ID" value="MPC47428.1"/>
    <property type="molecule type" value="Genomic_DNA"/>
</dbReference>
<evidence type="ECO:0000256" key="1">
    <source>
        <dbReference type="SAM" id="MobiDB-lite"/>
    </source>
</evidence>
<protein>
    <submittedName>
        <fullName evidence="2">Down syndrome cell adhesion molecule</fullName>
    </submittedName>
</protein>
<dbReference type="AlphaFoldDB" id="A0A5B7FR75"/>